<dbReference type="PANTHER" id="PTHR21600:SF83">
    <property type="entry name" value="PSEUDOURIDYLATE SYNTHASE RPUSD4, MITOCHONDRIAL"/>
    <property type="match status" value="1"/>
</dbReference>
<dbReference type="AlphaFoldDB" id="A0A645HM61"/>
<reference evidence="3" key="1">
    <citation type="submission" date="2019-08" db="EMBL/GenBank/DDBJ databases">
        <authorList>
            <person name="Kucharzyk K."/>
            <person name="Murdoch R.W."/>
            <person name="Higgins S."/>
            <person name="Loffler F."/>
        </authorList>
    </citation>
    <scope>NUCLEOTIDE SEQUENCE</scope>
</reference>
<comment type="caution">
    <text evidence="3">The sequence shown here is derived from an EMBL/GenBank/DDBJ whole genome shotgun (WGS) entry which is preliminary data.</text>
</comment>
<evidence type="ECO:0000256" key="1">
    <source>
        <dbReference type="ARBA" id="ARBA00010876"/>
    </source>
</evidence>
<protein>
    <submittedName>
        <fullName evidence="3">Uncharacterized protein</fullName>
    </submittedName>
</protein>
<dbReference type="InterPro" id="IPR020103">
    <property type="entry name" value="PsdUridine_synth_cat_dom_sf"/>
</dbReference>
<sequence length="101" mass="11908">MESNGLYSFVELNLITGRSHQLRAHLSHMGNPIVGDRKYRSKEINAYFDNKYALKFQYLYAYKVTFLQTDDFLSYLQGKVITVKLPPLFRHIKSDVFRVEI</sequence>
<dbReference type="InterPro" id="IPR050188">
    <property type="entry name" value="RluA_PseudoU_synthase"/>
</dbReference>
<dbReference type="GO" id="GO:0001522">
    <property type="term" value="P:pseudouridine synthesis"/>
    <property type="evidence" value="ECO:0007669"/>
    <property type="project" value="InterPro"/>
</dbReference>
<organism evidence="3">
    <name type="scientific">bioreactor metagenome</name>
    <dbReference type="NCBI Taxonomy" id="1076179"/>
    <lineage>
        <taxon>unclassified sequences</taxon>
        <taxon>metagenomes</taxon>
        <taxon>ecological metagenomes</taxon>
    </lineage>
</organism>
<comment type="similarity">
    <text evidence="1">Belongs to the pseudouridine synthase RluA family.</text>
</comment>
<keyword evidence="2" id="KW-0413">Isomerase</keyword>
<proteinExistence type="inferred from homology"/>
<evidence type="ECO:0000256" key="2">
    <source>
        <dbReference type="ARBA" id="ARBA00023235"/>
    </source>
</evidence>
<evidence type="ECO:0000313" key="3">
    <source>
        <dbReference type="EMBL" id="MPN39329.1"/>
    </source>
</evidence>
<dbReference type="GO" id="GO:0003723">
    <property type="term" value="F:RNA binding"/>
    <property type="evidence" value="ECO:0007669"/>
    <property type="project" value="InterPro"/>
</dbReference>
<dbReference type="EMBL" id="VSSQ01095080">
    <property type="protein sequence ID" value="MPN39329.1"/>
    <property type="molecule type" value="Genomic_DNA"/>
</dbReference>
<name>A0A645HM61_9ZZZZ</name>
<dbReference type="GO" id="GO:0009982">
    <property type="term" value="F:pseudouridine synthase activity"/>
    <property type="evidence" value="ECO:0007669"/>
    <property type="project" value="InterPro"/>
</dbReference>
<gene>
    <name evidence="3" type="ORF">SDC9_186857</name>
</gene>
<dbReference type="SUPFAM" id="SSF55120">
    <property type="entry name" value="Pseudouridine synthase"/>
    <property type="match status" value="1"/>
</dbReference>
<dbReference type="Gene3D" id="3.30.2350.10">
    <property type="entry name" value="Pseudouridine synthase"/>
    <property type="match status" value="1"/>
</dbReference>
<dbReference type="PANTHER" id="PTHR21600">
    <property type="entry name" value="MITOCHONDRIAL RNA PSEUDOURIDINE SYNTHASE"/>
    <property type="match status" value="1"/>
</dbReference>
<accession>A0A645HM61</accession>